<dbReference type="SMART" id="SM00507">
    <property type="entry name" value="HNHc"/>
    <property type="match status" value="1"/>
</dbReference>
<dbReference type="InterPro" id="IPR003615">
    <property type="entry name" value="HNH_nuc"/>
</dbReference>
<reference evidence="3" key="1">
    <citation type="submission" date="2017-02" db="EMBL/GenBank/DDBJ databases">
        <authorList>
            <person name="Varghese N."/>
            <person name="Submissions S."/>
        </authorList>
    </citation>
    <scope>NUCLEOTIDE SEQUENCE [LARGE SCALE GENOMIC DNA]</scope>
    <source>
        <strain evidence="3">R11H</strain>
    </source>
</reference>
<evidence type="ECO:0000259" key="1">
    <source>
        <dbReference type="SMART" id="SM00507"/>
    </source>
</evidence>
<name>A0A1T5G2H9_9SPHN</name>
<dbReference type="AlphaFoldDB" id="A0A1T5G2H9"/>
<dbReference type="Proteomes" id="UP000190044">
    <property type="component" value="Unassembled WGS sequence"/>
</dbReference>
<evidence type="ECO:0000313" key="2">
    <source>
        <dbReference type="EMBL" id="SKC02557.1"/>
    </source>
</evidence>
<dbReference type="EMBL" id="FUYP01000053">
    <property type="protein sequence ID" value="SKC02557.1"/>
    <property type="molecule type" value="Genomic_DNA"/>
</dbReference>
<evidence type="ECO:0000313" key="3">
    <source>
        <dbReference type="Proteomes" id="UP000190044"/>
    </source>
</evidence>
<accession>A0A1T5G2H9</accession>
<organism evidence="2 3">
    <name type="scientific">Sphingopyxis flava</name>
    <dbReference type="NCBI Taxonomy" id="1507287"/>
    <lineage>
        <taxon>Bacteria</taxon>
        <taxon>Pseudomonadati</taxon>
        <taxon>Pseudomonadota</taxon>
        <taxon>Alphaproteobacteria</taxon>
        <taxon>Sphingomonadales</taxon>
        <taxon>Sphingomonadaceae</taxon>
        <taxon>Sphingopyxis</taxon>
    </lineage>
</organism>
<gene>
    <name evidence="2" type="ORF">SAMN06295937_10539</name>
</gene>
<protein>
    <submittedName>
        <fullName evidence="2">5-methylcytosine-specific restriction enzyme A</fullName>
    </submittedName>
</protein>
<proteinExistence type="predicted"/>
<sequence length="259" mass="29410">MHVRLCWRRDGRNANESLYSAAQLRARLDQGSWEQTLENIAARHEREGFTHLLLVQDSTEGFVFAALVPSGQIPAIWQRQREVSDDLISRGLTGKMTKNHAANGSSPTLWLQDDRHLETPAVARVLWQWPGVINILALPRLDELEHDNDTFDDLVGAEQYFGRDQGQRIASFRSGYPRDPRVRAAVRARAKGHCERAGCDEHRDYPGFLDVHHILGIEVSDRVWTCVALCPNCHREAHFAPESADINEALRQFASRFAI</sequence>
<keyword evidence="3" id="KW-1185">Reference proteome</keyword>
<dbReference type="CDD" id="cd00085">
    <property type="entry name" value="HNHc"/>
    <property type="match status" value="1"/>
</dbReference>
<feature type="domain" description="HNH nuclease" evidence="1">
    <location>
        <begin position="181"/>
        <end position="235"/>
    </location>
</feature>